<gene>
    <name evidence="2" type="ORF">GCM10007898_13070</name>
</gene>
<dbReference type="Pfam" id="PF01042">
    <property type="entry name" value="Ribonuc_L-PSP"/>
    <property type="match status" value="1"/>
</dbReference>
<name>A0ABQ5XAQ2_9GAMM</name>
<accession>A0ABQ5XAQ2</accession>
<reference evidence="3" key="1">
    <citation type="journal article" date="2019" name="Int. J. Syst. Evol. Microbiol.">
        <title>The Global Catalogue of Microorganisms (GCM) 10K type strain sequencing project: providing services to taxonomists for standard genome sequencing and annotation.</title>
        <authorList>
            <consortium name="The Broad Institute Genomics Platform"/>
            <consortium name="The Broad Institute Genome Sequencing Center for Infectious Disease"/>
            <person name="Wu L."/>
            <person name="Ma J."/>
        </authorList>
    </citation>
    <scope>NUCLEOTIDE SEQUENCE [LARGE SCALE GENOMIC DNA]</scope>
    <source>
        <strain evidence="3">NBRC 111981</strain>
    </source>
</reference>
<dbReference type="PANTHER" id="PTHR11803">
    <property type="entry name" value="2-IMINOBUTANOATE/2-IMINOPROPANOATE DEAMINASE RIDA"/>
    <property type="match status" value="1"/>
</dbReference>
<dbReference type="Gene3D" id="3.30.1330.40">
    <property type="entry name" value="RutC-like"/>
    <property type="match status" value="1"/>
</dbReference>
<sequence>MSEPVFSNPPTLPPPPGYSQVVEVADGRLVFVAGQVALDKDGLVVGEGDISKQADQVFRNLSAAIESRGGTLKDIIKFTMFVTDMADRPAIRDIRDRYLAEAMVENPPASSLVQVSALFRPEFLVEIEAVAWLSH</sequence>
<dbReference type="RefSeq" id="WP_284331185.1">
    <property type="nucleotide sequence ID" value="NZ_BSOA01000012.1"/>
</dbReference>
<keyword evidence="3" id="KW-1185">Reference proteome</keyword>
<dbReference type="PANTHER" id="PTHR11803:SF58">
    <property type="entry name" value="PROTEIN HMF1-RELATED"/>
    <property type="match status" value="1"/>
</dbReference>
<proteinExistence type="inferred from homology"/>
<evidence type="ECO:0000313" key="3">
    <source>
        <dbReference type="Proteomes" id="UP001156627"/>
    </source>
</evidence>
<dbReference type="CDD" id="cd00448">
    <property type="entry name" value="YjgF_YER057c_UK114_family"/>
    <property type="match status" value="1"/>
</dbReference>
<organism evidence="2 3">
    <name type="scientific">Dyella flagellata</name>
    <dbReference type="NCBI Taxonomy" id="1867833"/>
    <lineage>
        <taxon>Bacteria</taxon>
        <taxon>Pseudomonadati</taxon>
        <taxon>Pseudomonadota</taxon>
        <taxon>Gammaproteobacteria</taxon>
        <taxon>Lysobacterales</taxon>
        <taxon>Rhodanobacteraceae</taxon>
        <taxon>Dyella</taxon>
    </lineage>
</organism>
<dbReference type="SUPFAM" id="SSF55298">
    <property type="entry name" value="YjgF-like"/>
    <property type="match status" value="1"/>
</dbReference>
<dbReference type="InterPro" id="IPR035959">
    <property type="entry name" value="RutC-like_sf"/>
</dbReference>
<dbReference type="InterPro" id="IPR006175">
    <property type="entry name" value="YjgF/YER057c/UK114"/>
</dbReference>
<comment type="similarity">
    <text evidence="1">Belongs to the RutC family.</text>
</comment>
<comment type="caution">
    <text evidence="2">The sequence shown here is derived from an EMBL/GenBank/DDBJ whole genome shotgun (WGS) entry which is preliminary data.</text>
</comment>
<evidence type="ECO:0000313" key="2">
    <source>
        <dbReference type="EMBL" id="GLQ87739.1"/>
    </source>
</evidence>
<evidence type="ECO:0000256" key="1">
    <source>
        <dbReference type="ARBA" id="ARBA00010552"/>
    </source>
</evidence>
<protein>
    <submittedName>
        <fullName evidence="2">Enamine deaminase RidA</fullName>
    </submittedName>
</protein>
<dbReference type="Proteomes" id="UP001156627">
    <property type="component" value="Unassembled WGS sequence"/>
</dbReference>
<dbReference type="EMBL" id="BSOA01000012">
    <property type="protein sequence ID" value="GLQ87739.1"/>
    <property type="molecule type" value="Genomic_DNA"/>
</dbReference>